<dbReference type="STRING" id="1314674.A0A0D7BRT6"/>
<dbReference type="Pfam" id="PF07690">
    <property type="entry name" value="MFS_1"/>
    <property type="match status" value="1"/>
</dbReference>
<dbReference type="Proteomes" id="UP000054007">
    <property type="component" value="Unassembled WGS sequence"/>
</dbReference>
<feature type="transmembrane region" description="Helical" evidence="7">
    <location>
        <begin position="399"/>
        <end position="419"/>
    </location>
</feature>
<evidence type="ECO:0000259" key="8">
    <source>
        <dbReference type="PROSITE" id="PS50850"/>
    </source>
</evidence>
<sequence length="601" mass="65268">MGSVTPRASVLWEDTMSDYFQDEEGRLVGSGPDDGRTALDKTIDKVGMGTYQWALLWLCGFGWMADNMWLQAIAIALPRIQAHYSIPDNYIGVVSSCMFAGMMFGAVGWGTCSDLLGRSAAFNLTLFFTSIFGILTSLSWSYTSLCVILFFLGTAVGGSMPTDGTLLLEYMPRGRQYLVTLLSVFFSFGSVVSAIVALLVVPGHSCTDSAKPCDDNNGWKYLLVILGLITLGMFIARMVFFRLHESPRFLVNAGRHQEALDALEHISKFNGTPLVLELADVQDDKPSTSRRSSDEAGYSATGSSSPTQLEGHVYGTPAAVEQADPLLAHAHDEELPESTEPIHRPALRRPISQLSRRRASSYYEKKVYSNLPSFIRRPLWAWWDRIELTLTPDWRRTTILVWIVWCSMSLAFTMFNVYLPKLLEARGGSTPSASLSDSAENLEKSLWNVVVFALGGCPGAILGAYLVQSPLGRRMSLASSTFITGFFCVVFVLVSHPLAVQASTVAISLSATTMWAVLYGWTPEIFETEVRGTACGMASALSRIGAMIGPILGGVLLATSTSVPVYTSATVFVLSGACVLLLTGHERDGSAGEVSSPGIVH</sequence>
<reference evidence="9 10" key="1">
    <citation type="journal article" date="2015" name="Fungal Genet. Biol.">
        <title>Evolution of novel wood decay mechanisms in Agaricales revealed by the genome sequences of Fistulina hepatica and Cylindrobasidium torrendii.</title>
        <authorList>
            <person name="Floudas D."/>
            <person name="Held B.W."/>
            <person name="Riley R."/>
            <person name="Nagy L.G."/>
            <person name="Koehler G."/>
            <person name="Ransdell A.S."/>
            <person name="Younus H."/>
            <person name="Chow J."/>
            <person name="Chiniquy J."/>
            <person name="Lipzen A."/>
            <person name="Tritt A."/>
            <person name="Sun H."/>
            <person name="Haridas S."/>
            <person name="LaButti K."/>
            <person name="Ohm R.A."/>
            <person name="Kues U."/>
            <person name="Blanchette R.A."/>
            <person name="Grigoriev I.V."/>
            <person name="Minto R.E."/>
            <person name="Hibbett D.S."/>
        </authorList>
    </citation>
    <scope>NUCLEOTIDE SEQUENCE [LARGE SCALE GENOMIC DNA]</scope>
    <source>
        <strain evidence="9 10">FP15055 ss-10</strain>
    </source>
</reference>
<evidence type="ECO:0000256" key="3">
    <source>
        <dbReference type="ARBA" id="ARBA00022692"/>
    </source>
</evidence>
<feature type="transmembrane region" description="Helical" evidence="7">
    <location>
        <begin position="479"/>
        <end position="499"/>
    </location>
</feature>
<dbReference type="PANTHER" id="PTHR23511:SF5">
    <property type="entry name" value="MAJOR FACILITATOR-TYPE TRANSPORTER HXNZ-RELATED"/>
    <property type="match status" value="1"/>
</dbReference>
<keyword evidence="2" id="KW-0813">Transport</keyword>
<keyword evidence="3 7" id="KW-0812">Transmembrane</keyword>
<dbReference type="SUPFAM" id="SSF103473">
    <property type="entry name" value="MFS general substrate transporter"/>
    <property type="match status" value="1"/>
</dbReference>
<feature type="transmembrane region" description="Helical" evidence="7">
    <location>
        <begin position="505"/>
        <end position="522"/>
    </location>
</feature>
<evidence type="ECO:0000313" key="10">
    <source>
        <dbReference type="Proteomes" id="UP000054007"/>
    </source>
</evidence>
<accession>A0A0D7BRT6</accession>
<dbReference type="Gene3D" id="1.20.1250.20">
    <property type="entry name" value="MFS general substrate transporter like domains"/>
    <property type="match status" value="1"/>
</dbReference>
<keyword evidence="5 7" id="KW-0472">Membrane</keyword>
<evidence type="ECO:0000256" key="7">
    <source>
        <dbReference type="SAM" id="Phobius"/>
    </source>
</evidence>
<evidence type="ECO:0000256" key="4">
    <source>
        <dbReference type="ARBA" id="ARBA00022989"/>
    </source>
</evidence>
<dbReference type="InterPro" id="IPR036259">
    <property type="entry name" value="MFS_trans_sf"/>
</dbReference>
<dbReference type="CDD" id="cd17316">
    <property type="entry name" value="MFS_SV2_like"/>
    <property type="match status" value="1"/>
</dbReference>
<feature type="transmembrane region" description="Helical" evidence="7">
    <location>
        <begin position="54"/>
        <end position="77"/>
    </location>
</feature>
<dbReference type="OrthoDB" id="4139357at2759"/>
<dbReference type="PANTHER" id="PTHR23511">
    <property type="entry name" value="SYNAPTIC VESICLE GLYCOPROTEIN 2"/>
    <property type="match status" value="1"/>
</dbReference>
<organism evidence="9 10">
    <name type="scientific">Cylindrobasidium torrendii FP15055 ss-10</name>
    <dbReference type="NCBI Taxonomy" id="1314674"/>
    <lineage>
        <taxon>Eukaryota</taxon>
        <taxon>Fungi</taxon>
        <taxon>Dikarya</taxon>
        <taxon>Basidiomycota</taxon>
        <taxon>Agaricomycotina</taxon>
        <taxon>Agaricomycetes</taxon>
        <taxon>Agaricomycetidae</taxon>
        <taxon>Agaricales</taxon>
        <taxon>Marasmiineae</taxon>
        <taxon>Physalacriaceae</taxon>
        <taxon>Cylindrobasidium</taxon>
    </lineage>
</organism>
<evidence type="ECO:0000256" key="2">
    <source>
        <dbReference type="ARBA" id="ARBA00022448"/>
    </source>
</evidence>
<feature type="transmembrane region" description="Helical" evidence="7">
    <location>
        <begin position="563"/>
        <end position="582"/>
    </location>
</feature>
<dbReference type="AlphaFoldDB" id="A0A0D7BRT6"/>
<gene>
    <name evidence="9" type="ORF">CYLTODRAFT_387277</name>
</gene>
<feature type="transmembrane region" description="Helical" evidence="7">
    <location>
        <begin position="534"/>
        <end position="557"/>
    </location>
</feature>
<feature type="transmembrane region" description="Helical" evidence="7">
    <location>
        <begin position="89"/>
        <end position="111"/>
    </location>
</feature>
<feature type="compositionally biased region" description="Basic and acidic residues" evidence="6">
    <location>
        <begin position="282"/>
        <end position="294"/>
    </location>
</feature>
<dbReference type="InterPro" id="IPR005828">
    <property type="entry name" value="MFS_sugar_transport-like"/>
</dbReference>
<feature type="transmembrane region" description="Helical" evidence="7">
    <location>
        <begin position="177"/>
        <end position="201"/>
    </location>
</feature>
<feature type="region of interest" description="Disordered" evidence="6">
    <location>
        <begin position="280"/>
        <end position="311"/>
    </location>
</feature>
<evidence type="ECO:0000256" key="6">
    <source>
        <dbReference type="SAM" id="MobiDB-lite"/>
    </source>
</evidence>
<dbReference type="EMBL" id="KN880437">
    <property type="protein sequence ID" value="KIY73233.1"/>
    <property type="molecule type" value="Genomic_DNA"/>
</dbReference>
<keyword evidence="10" id="KW-1185">Reference proteome</keyword>
<evidence type="ECO:0000256" key="5">
    <source>
        <dbReference type="ARBA" id="ARBA00023136"/>
    </source>
</evidence>
<feature type="domain" description="Major facilitator superfamily (MFS) profile" evidence="8">
    <location>
        <begin position="55"/>
        <end position="587"/>
    </location>
</feature>
<feature type="transmembrane region" description="Helical" evidence="7">
    <location>
        <begin position="221"/>
        <end position="240"/>
    </location>
</feature>
<dbReference type="InterPro" id="IPR011701">
    <property type="entry name" value="MFS"/>
</dbReference>
<protein>
    <submittedName>
        <fullName evidence="9">MFS general substrate transporter</fullName>
    </submittedName>
</protein>
<evidence type="ECO:0000256" key="1">
    <source>
        <dbReference type="ARBA" id="ARBA00004141"/>
    </source>
</evidence>
<keyword evidence="4 7" id="KW-1133">Transmembrane helix</keyword>
<dbReference type="GO" id="GO:0022857">
    <property type="term" value="F:transmembrane transporter activity"/>
    <property type="evidence" value="ECO:0007669"/>
    <property type="project" value="InterPro"/>
</dbReference>
<feature type="transmembrane region" description="Helical" evidence="7">
    <location>
        <begin position="446"/>
        <end position="467"/>
    </location>
</feature>
<dbReference type="GO" id="GO:0016020">
    <property type="term" value="C:membrane"/>
    <property type="evidence" value="ECO:0007669"/>
    <property type="project" value="UniProtKB-SubCell"/>
</dbReference>
<comment type="subcellular location">
    <subcellularLocation>
        <location evidence="1">Membrane</location>
        <topology evidence="1">Multi-pass membrane protein</topology>
    </subcellularLocation>
</comment>
<name>A0A0D7BRT6_9AGAR</name>
<dbReference type="InterPro" id="IPR020846">
    <property type="entry name" value="MFS_dom"/>
</dbReference>
<proteinExistence type="predicted"/>
<evidence type="ECO:0000313" key="9">
    <source>
        <dbReference type="EMBL" id="KIY73233.1"/>
    </source>
</evidence>
<dbReference type="Pfam" id="PF00083">
    <property type="entry name" value="Sugar_tr"/>
    <property type="match status" value="1"/>
</dbReference>
<dbReference type="PROSITE" id="PS50850">
    <property type="entry name" value="MFS"/>
    <property type="match status" value="1"/>
</dbReference>